<reference evidence="1" key="1">
    <citation type="journal article" date="2014" name="Front. Microbiol.">
        <title>High frequency of phylogenetically diverse reductive dehalogenase-homologous genes in deep subseafloor sedimentary metagenomes.</title>
        <authorList>
            <person name="Kawai M."/>
            <person name="Futagami T."/>
            <person name="Toyoda A."/>
            <person name="Takaki Y."/>
            <person name="Nishi S."/>
            <person name="Hori S."/>
            <person name="Arai W."/>
            <person name="Tsubouchi T."/>
            <person name="Morono Y."/>
            <person name="Uchiyama I."/>
            <person name="Ito T."/>
            <person name="Fujiyama A."/>
            <person name="Inagaki F."/>
            <person name="Takami H."/>
        </authorList>
    </citation>
    <scope>NUCLEOTIDE SEQUENCE</scope>
    <source>
        <strain evidence="1">Expedition CK06-06</strain>
    </source>
</reference>
<sequence>QRLFDQIHFRQDLQDEHLTRYREANHYAGKYCRALKDNFPAGRNESLFINELRRFYRLTQNEKIRRIETAG</sequence>
<comment type="caution">
    <text evidence="1">The sequence shown here is derived from an EMBL/GenBank/DDBJ whole genome shotgun (WGS) entry which is preliminary data.</text>
</comment>
<accession>X1CT42</accession>
<organism evidence="1">
    <name type="scientific">marine sediment metagenome</name>
    <dbReference type="NCBI Taxonomy" id="412755"/>
    <lineage>
        <taxon>unclassified sequences</taxon>
        <taxon>metagenomes</taxon>
        <taxon>ecological metagenomes</taxon>
    </lineage>
</organism>
<name>X1CT42_9ZZZZ</name>
<proteinExistence type="predicted"/>
<gene>
    <name evidence="1" type="ORF">S01H4_58008</name>
</gene>
<evidence type="ECO:0000313" key="1">
    <source>
        <dbReference type="EMBL" id="GAH11626.1"/>
    </source>
</evidence>
<feature type="non-terminal residue" evidence="1">
    <location>
        <position position="1"/>
    </location>
</feature>
<protein>
    <submittedName>
        <fullName evidence="1">Uncharacterized protein</fullName>
    </submittedName>
</protein>
<dbReference type="AlphaFoldDB" id="X1CT42"/>
<dbReference type="EMBL" id="BART01033836">
    <property type="protein sequence ID" value="GAH11626.1"/>
    <property type="molecule type" value="Genomic_DNA"/>
</dbReference>